<evidence type="ECO:0000256" key="4">
    <source>
        <dbReference type="ARBA" id="ARBA00022825"/>
    </source>
</evidence>
<dbReference type="PRINTS" id="PR00723">
    <property type="entry name" value="SUBTILISIN"/>
</dbReference>
<keyword evidence="10" id="KW-1185">Reference proteome</keyword>
<dbReference type="EMBL" id="JBHSKF010000007">
    <property type="protein sequence ID" value="MFC5288754.1"/>
    <property type="molecule type" value="Genomic_DNA"/>
</dbReference>
<dbReference type="PROSITE" id="PS00138">
    <property type="entry name" value="SUBTILASE_SER"/>
    <property type="match status" value="1"/>
</dbReference>
<feature type="active site" description="Charge relay system" evidence="5">
    <location>
        <position position="393"/>
    </location>
</feature>
<feature type="active site" description="Charge relay system" evidence="5">
    <location>
        <position position="225"/>
    </location>
</feature>
<keyword evidence="2 5" id="KW-0645">Protease</keyword>
<dbReference type="InterPro" id="IPR036852">
    <property type="entry name" value="Peptidase_S8/S53_dom_sf"/>
</dbReference>
<dbReference type="RefSeq" id="WP_378248598.1">
    <property type="nucleotide sequence ID" value="NZ_JBHSKF010000007.1"/>
</dbReference>
<dbReference type="PROSITE" id="PS51892">
    <property type="entry name" value="SUBTILASE"/>
    <property type="match status" value="1"/>
</dbReference>
<dbReference type="Gene3D" id="3.40.50.200">
    <property type="entry name" value="Peptidase S8/S53 domain"/>
    <property type="match status" value="1"/>
</dbReference>
<dbReference type="PANTHER" id="PTHR43806">
    <property type="entry name" value="PEPTIDASE S8"/>
    <property type="match status" value="1"/>
</dbReference>
<organism evidence="9 10">
    <name type="scientific">Actinokineospora guangxiensis</name>
    <dbReference type="NCBI Taxonomy" id="1490288"/>
    <lineage>
        <taxon>Bacteria</taxon>
        <taxon>Bacillati</taxon>
        <taxon>Actinomycetota</taxon>
        <taxon>Actinomycetes</taxon>
        <taxon>Pseudonocardiales</taxon>
        <taxon>Pseudonocardiaceae</taxon>
        <taxon>Actinokineospora</taxon>
    </lineage>
</organism>
<dbReference type="InterPro" id="IPR023827">
    <property type="entry name" value="Peptidase_S8_Asp-AS"/>
</dbReference>
<keyword evidence="7" id="KW-0732">Signal</keyword>
<dbReference type="PANTHER" id="PTHR43806:SF11">
    <property type="entry name" value="CEREVISIN-RELATED"/>
    <property type="match status" value="1"/>
</dbReference>
<evidence type="ECO:0000256" key="2">
    <source>
        <dbReference type="ARBA" id="ARBA00022670"/>
    </source>
</evidence>
<name>A0ABW0ERL2_9PSEU</name>
<evidence type="ECO:0000256" key="5">
    <source>
        <dbReference type="PROSITE-ProRule" id="PRU01240"/>
    </source>
</evidence>
<dbReference type="InterPro" id="IPR023828">
    <property type="entry name" value="Peptidase_S8_Ser-AS"/>
</dbReference>
<proteinExistence type="inferred from homology"/>
<evidence type="ECO:0000313" key="9">
    <source>
        <dbReference type="EMBL" id="MFC5288754.1"/>
    </source>
</evidence>
<comment type="similarity">
    <text evidence="1 5 6">Belongs to the peptidase S8 family.</text>
</comment>
<dbReference type="InterPro" id="IPR015500">
    <property type="entry name" value="Peptidase_S8_subtilisin-rel"/>
</dbReference>
<dbReference type="InterPro" id="IPR050131">
    <property type="entry name" value="Peptidase_S8_subtilisin-like"/>
</dbReference>
<gene>
    <name evidence="9" type="ORF">ACFPM7_16985</name>
</gene>
<keyword evidence="4 5" id="KW-0720">Serine protease</keyword>
<evidence type="ECO:0000259" key="8">
    <source>
        <dbReference type="Pfam" id="PF00082"/>
    </source>
</evidence>
<protein>
    <submittedName>
        <fullName evidence="9">S8 family serine peptidase</fullName>
    </submittedName>
</protein>
<sequence>MSRKLLCALAAAALVASPVAAPRANAEPTDRTTPAATEYLGAITLITGDRVSLRRVGTALVPAVAPAPGRESVHFATTAADGGLHVVPSDAWAGLNAGTLDRRLFDVATLLRDGYGDDRRADLPLITGSALDADAEARGKGEMAALWADRDRAPIWLDGLRKPSLDHTAAQIGAPSAWKAGYTGKGVTVAVLDTGVDPAHPDLRRRVAASRGFVDDQSTRDTNGHGTHVAATIAGGDERYRGIAPDARLIVGKVCHAGGCPESAILAGMRWAVESGAKIVNLSLGGPDAQGSDLLEQAVDQLSARHGTLFVVAAGNDGGYGEQTVSSPASADAALAVGAVDRADAVAGFSARGPRVGDSAIKPEIVAPGVDVVAARSRLAAGTGRHAALSGTSMATPHVSGAAALLAQRHPGWTGHQLKSALMGTAHPLRENVYDQGAGRVDADRALGAAITADPPALAFGRPRHDDPRPVARTVVYRNPTDAAVLLTLSTSGPFTASSDEVSVPARGSASVEVTAGAGEGRLSGLLTAQGSATITTPLGIDREPESYDLTIRTVDTTGTPTDATVAFLFGGPDSRYRPIPTINGTGTVRVPRGTYHVDAAISTPRPDGLSNSHKVVHPAVEVTADTTVVVDARTARPITISIDAPNTTPEAVGVGYTRNTETRSLITGVLGDDFARIHIGQSGESAPEIITNIGGAWTAPGNQAYHLAWFDYGPVPTGFSRHVPTSDLATVHATYRKQDPHHTGAKLWIAREPRHDTALGFGLPISLPTTRTEHHNPTDLTWSAEFHHIHKKEITHTTIGGPVAHTPGGTYRENWNTAVTTPSLSGGDWASRFADTISLSIPLFTDSTNTRFGLTTPDYGRTILTTANTLLGETRDPGQGQFEVPPDPTRYRLETTATRHSAYSPLITAAWEFTSQRPEEDPKPLGKEGFGLPINTIRFAPRDLDLHNRVQAPKSLIDITLQPNTGTDPSPMATLTVESSLDEGRTWHPARVAITGPHTALATVGHPTRNTISLRATATDESGSRTELTVLRAYGT</sequence>
<dbReference type="InterPro" id="IPR000209">
    <property type="entry name" value="Peptidase_S8/S53_dom"/>
</dbReference>
<feature type="chain" id="PRO_5046871572" evidence="7">
    <location>
        <begin position="27"/>
        <end position="1037"/>
    </location>
</feature>
<evidence type="ECO:0000313" key="10">
    <source>
        <dbReference type="Proteomes" id="UP001596157"/>
    </source>
</evidence>
<evidence type="ECO:0000256" key="1">
    <source>
        <dbReference type="ARBA" id="ARBA00011073"/>
    </source>
</evidence>
<reference evidence="10" key="1">
    <citation type="journal article" date="2019" name="Int. J. Syst. Evol. Microbiol.">
        <title>The Global Catalogue of Microorganisms (GCM) 10K type strain sequencing project: providing services to taxonomists for standard genome sequencing and annotation.</title>
        <authorList>
            <consortium name="The Broad Institute Genomics Platform"/>
            <consortium name="The Broad Institute Genome Sequencing Center for Infectious Disease"/>
            <person name="Wu L."/>
            <person name="Ma J."/>
        </authorList>
    </citation>
    <scope>NUCLEOTIDE SEQUENCE [LARGE SCALE GENOMIC DNA]</scope>
    <source>
        <strain evidence="10">CCUG 59778</strain>
    </source>
</reference>
<accession>A0ABW0ERL2</accession>
<dbReference type="PROSITE" id="PS00136">
    <property type="entry name" value="SUBTILASE_ASP"/>
    <property type="match status" value="1"/>
</dbReference>
<comment type="caution">
    <text evidence="9">The sequence shown here is derived from an EMBL/GenBank/DDBJ whole genome shotgun (WGS) entry which is preliminary data.</text>
</comment>
<evidence type="ECO:0000256" key="7">
    <source>
        <dbReference type="SAM" id="SignalP"/>
    </source>
</evidence>
<feature type="domain" description="Peptidase S8/S53" evidence="8">
    <location>
        <begin position="184"/>
        <end position="434"/>
    </location>
</feature>
<dbReference type="SUPFAM" id="SSF52743">
    <property type="entry name" value="Subtilisin-like"/>
    <property type="match status" value="1"/>
</dbReference>
<dbReference type="Pfam" id="PF00082">
    <property type="entry name" value="Peptidase_S8"/>
    <property type="match status" value="1"/>
</dbReference>
<evidence type="ECO:0000256" key="6">
    <source>
        <dbReference type="RuleBase" id="RU003355"/>
    </source>
</evidence>
<feature type="signal peptide" evidence="7">
    <location>
        <begin position="1"/>
        <end position="26"/>
    </location>
</feature>
<feature type="active site" description="Charge relay system" evidence="5">
    <location>
        <position position="193"/>
    </location>
</feature>
<dbReference type="Proteomes" id="UP001596157">
    <property type="component" value="Unassembled WGS sequence"/>
</dbReference>
<evidence type="ECO:0000256" key="3">
    <source>
        <dbReference type="ARBA" id="ARBA00022801"/>
    </source>
</evidence>
<keyword evidence="3 5" id="KW-0378">Hydrolase</keyword>